<evidence type="ECO:0000313" key="5">
    <source>
        <dbReference type="Proteomes" id="UP001596087"/>
    </source>
</evidence>
<dbReference type="Gene3D" id="3.40.630.30">
    <property type="match status" value="1"/>
</dbReference>
<evidence type="ECO:0000259" key="3">
    <source>
        <dbReference type="PROSITE" id="PS51186"/>
    </source>
</evidence>
<name>A0ABW0BNX8_9ACTN</name>
<keyword evidence="2 4" id="KW-0012">Acyltransferase</keyword>
<organism evidence="4 5">
    <name type="scientific">Nocardioides taihuensis</name>
    <dbReference type="NCBI Taxonomy" id="1835606"/>
    <lineage>
        <taxon>Bacteria</taxon>
        <taxon>Bacillati</taxon>
        <taxon>Actinomycetota</taxon>
        <taxon>Actinomycetes</taxon>
        <taxon>Propionibacteriales</taxon>
        <taxon>Nocardioidaceae</taxon>
        <taxon>Nocardioides</taxon>
    </lineage>
</organism>
<dbReference type="SUPFAM" id="SSF55729">
    <property type="entry name" value="Acyl-CoA N-acyltransferases (Nat)"/>
    <property type="match status" value="1"/>
</dbReference>
<proteinExistence type="predicted"/>
<sequence>MKRSQVVLRDARADDAEALARLWGDILRHGDDESRAADVRAVVERIDGHDDERLVVAEYDGQVAGAVHLRATTLTPLNLEPVVQAISPHVFSDFRRHGVGRELMHAAVAFADERGIEHVATAAVAGARDANRFMARLALAPAAILRVAPTAVVAARLSAQGPHGGHPTRAGGRQLTHVLAARRSARRRRADPAPEASS</sequence>
<accession>A0ABW0BNX8</accession>
<evidence type="ECO:0000256" key="2">
    <source>
        <dbReference type="ARBA" id="ARBA00023315"/>
    </source>
</evidence>
<comment type="caution">
    <text evidence="4">The sequence shown here is derived from an EMBL/GenBank/DDBJ whole genome shotgun (WGS) entry which is preliminary data.</text>
</comment>
<feature type="domain" description="N-acetyltransferase" evidence="3">
    <location>
        <begin position="6"/>
        <end position="185"/>
    </location>
</feature>
<dbReference type="EMBL" id="JBHSKD010000027">
    <property type="protein sequence ID" value="MFC5178872.1"/>
    <property type="molecule type" value="Genomic_DNA"/>
</dbReference>
<dbReference type="PANTHER" id="PTHR43877">
    <property type="entry name" value="AMINOALKYLPHOSPHONATE N-ACETYLTRANSFERASE-RELATED-RELATED"/>
    <property type="match status" value="1"/>
</dbReference>
<dbReference type="PROSITE" id="PS51186">
    <property type="entry name" value="GNAT"/>
    <property type="match status" value="1"/>
</dbReference>
<dbReference type="PANTHER" id="PTHR43877:SF1">
    <property type="entry name" value="ACETYLTRANSFERASE"/>
    <property type="match status" value="1"/>
</dbReference>
<dbReference type="Pfam" id="PF00583">
    <property type="entry name" value="Acetyltransf_1"/>
    <property type="match status" value="1"/>
</dbReference>
<evidence type="ECO:0000313" key="4">
    <source>
        <dbReference type="EMBL" id="MFC5178872.1"/>
    </source>
</evidence>
<evidence type="ECO:0000256" key="1">
    <source>
        <dbReference type="ARBA" id="ARBA00022679"/>
    </source>
</evidence>
<dbReference type="InterPro" id="IPR000182">
    <property type="entry name" value="GNAT_dom"/>
</dbReference>
<protein>
    <submittedName>
        <fullName evidence="4">GNAT family N-acetyltransferase</fullName>
        <ecNumber evidence="4">2.3.-.-</ecNumber>
    </submittedName>
</protein>
<dbReference type="Proteomes" id="UP001596087">
    <property type="component" value="Unassembled WGS sequence"/>
</dbReference>
<dbReference type="CDD" id="cd04301">
    <property type="entry name" value="NAT_SF"/>
    <property type="match status" value="1"/>
</dbReference>
<dbReference type="GO" id="GO:0016746">
    <property type="term" value="F:acyltransferase activity"/>
    <property type="evidence" value="ECO:0007669"/>
    <property type="project" value="UniProtKB-KW"/>
</dbReference>
<keyword evidence="5" id="KW-1185">Reference proteome</keyword>
<dbReference type="InterPro" id="IPR050832">
    <property type="entry name" value="Bact_Acetyltransf"/>
</dbReference>
<gene>
    <name evidence="4" type="ORF">ACFPGP_19475</name>
</gene>
<dbReference type="InterPro" id="IPR016181">
    <property type="entry name" value="Acyl_CoA_acyltransferase"/>
</dbReference>
<keyword evidence="1 4" id="KW-0808">Transferase</keyword>
<reference evidence="5" key="1">
    <citation type="journal article" date="2019" name="Int. J. Syst. Evol. Microbiol.">
        <title>The Global Catalogue of Microorganisms (GCM) 10K type strain sequencing project: providing services to taxonomists for standard genome sequencing and annotation.</title>
        <authorList>
            <consortium name="The Broad Institute Genomics Platform"/>
            <consortium name="The Broad Institute Genome Sequencing Center for Infectious Disease"/>
            <person name="Wu L."/>
            <person name="Ma J."/>
        </authorList>
    </citation>
    <scope>NUCLEOTIDE SEQUENCE [LARGE SCALE GENOMIC DNA]</scope>
    <source>
        <strain evidence="5">DFY41</strain>
    </source>
</reference>
<dbReference type="EC" id="2.3.-.-" evidence="4"/>
<dbReference type="RefSeq" id="WP_378592630.1">
    <property type="nucleotide sequence ID" value="NZ_JBHSKD010000027.1"/>
</dbReference>